<evidence type="ECO:0000313" key="2">
    <source>
        <dbReference type="Proteomes" id="UP000004596"/>
    </source>
</evidence>
<dbReference type="EMBL" id="ABJL02000008">
    <property type="protein sequence ID" value="EDV03996.1"/>
    <property type="molecule type" value="Genomic_DNA"/>
</dbReference>
<comment type="caution">
    <text evidence="1">The sequence shown here is derived from an EMBL/GenBank/DDBJ whole genome shotgun (WGS) entry which is preliminary data.</text>
</comment>
<evidence type="ECO:0000313" key="1">
    <source>
        <dbReference type="EMBL" id="EDV03996.1"/>
    </source>
</evidence>
<dbReference type="RefSeq" id="WP_007664394.1">
    <property type="nucleotide sequence ID" value="NZ_ABJL02000008.1"/>
</dbReference>
<reference evidence="1 2" key="1">
    <citation type="submission" date="2008-04" db="EMBL/GenBank/DDBJ databases">
        <title>Draft genome sequence of Bacteroides intestinalis (DSM 17393).</title>
        <authorList>
            <person name="Sudarsanam P."/>
            <person name="Ley R."/>
            <person name="Guruge J."/>
            <person name="Turnbaugh P.J."/>
            <person name="Mahowald M."/>
            <person name="Liep D."/>
            <person name="Gordon J."/>
        </authorList>
    </citation>
    <scope>NUCLEOTIDE SEQUENCE [LARGE SCALE GENOMIC DNA]</scope>
    <source>
        <strain evidence="1 2">DSM 17393</strain>
    </source>
</reference>
<name>B3CI37_9BACE</name>
<reference evidence="1 2" key="2">
    <citation type="submission" date="2008-04" db="EMBL/GenBank/DDBJ databases">
        <authorList>
            <person name="Fulton L."/>
            <person name="Clifton S."/>
            <person name="Fulton B."/>
            <person name="Xu J."/>
            <person name="Minx P."/>
            <person name="Pepin K.H."/>
            <person name="Johnson M."/>
            <person name="Thiruvilangam P."/>
            <person name="Bhonagiri V."/>
            <person name="Nash W.E."/>
            <person name="Mardis E.R."/>
            <person name="Wilson R.K."/>
        </authorList>
    </citation>
    <scope>NUCLEOTIDE SEQUENCE [LARGE SCALE GENOMIC DNA]</scope>
    <source>
        <strain evidence="1 2">DSM 17393</strain>
    </source>
</reference>
<gene>
    <name evidence="1" type="ORF">BACINT_03123</name>
</gene>
<dbReference type="GeneID" id="26160446"/>
<proteinExistence type="predicted"/>
<sequence length="65" mass="7561">MEFVDRIEEQQRLIKTLNSEKPTFVVVYGRPNRTCHQISLLAKEIGLIFPDDTVHNFSGQLLNPY</sequence>
<protein>
    <submittedName>
        <fullName evidence="1">Uncharacterized protein</fullName>
    </submittedName>
</protein>
<organism evidence="1 2">
    <name type="scientific">Bacteroides intestinalis DSM 17393</name>
    <dbReference type="NCBI Taxonomy" id="471870"/>
    <lineage>
        <taxon>Bacteria</taxon>
        <taxon>Pseudomonadati</taxon>
        <taxon>Bacteroidota</taxon>
        <taxon>Bacteroidia</taxon>
        <taxon>Bacteroidales</taxon>
        <taxon>Bacteroidaceae</taxon>
        <taxon>Bacteroides</taxon>
    </lineage>
</organism>
<dbReference type="Proteomes" id="UP000004596">
    <property type="component" value="Unassembled WGS sequence"/>
</dbReference>
<accession>B3CI37</accession>
<dbReference type="AlphaFoldDB" id="B3CI37"/>